<feature type="binding site" evidence="8">
    <location>
        <position position="777"/>
    </location>
    <ligand>
        <name>Zn(2+)</name>
        <dbReference type="ChEBI" id="CHEBI:29105"/>
        <label>1</label>
    </ligand>
</feature>
<comment type="subcellular location">
    <subcellularLocation>
        <location evidence="1 10">Nucleus</location>
    </subcellularLocation>
</comment>
<evidence type="ECO:0000256" key="1">
    <source>
        <dbReference type="ARBA" id="ARBA00004123"/>
    </source>
</evidence>
<dbReference type="InterPro" id="IPR028651">
    <property type="entry name" value="ING_fam"/>
</dbReference>
<dbReference type="PROSITE" id="PS01359">
    <property type="entry name" value="ZF_PHD_1"/>
    <property type="match status" value="1"/>
</dbReference>
<dbReference type="GO" id="GO:0004402">
    <property type="term" value="F:histone acetyltransferase activity"/>
    <property type="evidence" value="ECO:0007669"/>
    <property type="project" value="TreeGrafter"/>
</dbReference>
<feature type="compositionally biased region" description="Basic and acidic residues" evidence="11">
    <location>
        <begin position="188"/>
        <end position="209"/>
    </location>
</feature>
<evidence type="ECO:0000256" key="10">
    <source>
        <dbReference type="RuleBase" id="RU361213"/>
    </source>
</evidence>
<dbReference type="PANTHER" id="PTHR10333">
    <property type="entry name" value="INHIBITOR OF GROWTH PROTEIN"/>
    <property type="match status" value="1"/>
</dbReference>
<feature type="region of interest" description="Disordered" evidence="11">
    <location>
        <begin position="401"/>
        <end position="744"/>
    </location>
</feature>
<keyword evidence="5 8" id="KW-0862">Zinc</keyword>
<feature type="binding site" evidence="8">
    <location>
        <position position="794"/>
    </location>
    <ligand>
        <name>Zn(2+)</name>
        <dbReference type="ChEBI" id="CHEBI:29105"/>
        <label>2</label>
    </ligand>
</feature>
<keyword evidence="4 9" id="KW-0863">Zinc-finger</keyword>
<feature type="domain" description="PHD-type" evidence="12">
    <location>
        <begin position="748"/>
        <end position="800"/>
    </location>
</feature>
<feature type="binding site" evidence="8">
    <location>
        <position position="764"/>
    </location>
    <ligand>
        <name>Zn(2+)</name>
        <dbReference type="ChEBI" id="CHEBI:29105"/>
        <label>2</label>
    </ligand>
</feature>
<feature type="compositionally biased region" description="Pro residues" evidence="11">
    <location>
        <begin position="614"/>
        <end position="642"/>
    </location>
</feature>
<feature type="region of interest" description="Disordered" evidence="11">
    <location>
        <begin position="120"/>
        <end position="227"/>
    </location>
</feature>
<evidence type="ECO:0000256" key="6">
    <source>
        <dbReference type="ARBA" id="ARBA00023242"/>
    </source>
</evidence>
<protein>
    <recommendedName>
        <fullName evidence="10">Chromatin modification-related protein</fullName>
    </recommendedName>
</protein>
<dbReference type="PANTHER" id="PTHR10333:SF94">
    <property type="entry name" value="FINGER DOMAIN PROTEIN, PUTATIVE (AFU_ORTHOLOGUE AFUA_3G11940)-RELATED"/>
    <property type="match status" value="1"/>
</dbReference>
<feature type="site" description="Histone H3K4me3 binding" evidence="7">
    <location>
        <position position="750"/>
    </location>
</feature>
<comment type="domain">
    <text evidence="10">The PHD-type zinc finger mediates the binding to H3K4me3.</text>
</comment>
<dbReference type="InterPro" id="IPR011011">
    <property type="entry name" value="Znf_FYVE_PHD"/>
</dbReference>
<dbReference type="Gene3D" id="6.10.140.1740">
    <property type="match status" value="1"/>
</dbReference>
<gene>
    <name evidence="13" type="ORF">BDV96DRAFT_610652</name>
</gene>
<dbReference type="InterPro" id="IPR019786">
    <property type="entry name" value="Zinc_finger_PHD-type_CS"/>
</dbReference>
<evidence type="ECO:0000256" key="3">
    <source>
        <dbReference type="ARBA" id="ARBA00022723"/>
    </source>
</evidence>
<evidence type="ECO:0000313" key="14">
    <source>
        <dbReference type="Proteomes" id="UP000799770"/>
    </source>
</evidence>
<evidence type="ECO:0000256" key="9">
    <source>
        <dbReference type="PROSITE-ProRule" id="PRU00146"/>
    </source>
</evidence>
<feature type="compositionally biased region" description="Basic and acidic residues" evidence="11">
    <location>
        <begin position="350"/>
        <end position="388"/>
    </location>
</feature>
<feature type="site" description="Histone H3K4me3 binding" evidence="7">
    <location>
        <position position="772"/>
    </location>
</feature>
<feature type="compositionally biased region" description="Polar residues" evidence="11">
    <location>
        <begin position="437"/>
        <end position="460"/>
    </location>
</feature>
<feature type="binding site" evidence="8">
    <location>
        <position position="774"/>
    </location>
    <ligand>
        <name>Zn(2+)</name>
        <dbReference type="ChEBI" id="CHEBI:29105"/>
        <label>1</label>
    </ligand>
</feature>
<dbReference type="PROSITE" id="PS50016">
    <property type="entry name" value="ZF_PHD_2"/>
    <property type="match status" value="1"/>
</dbReference>
<keyword evidence="10" id="KW-0156">Chromatin regulator</keyword>
<comment type="subunit">
    <text evidence="10">Component of an histone acetyltransferase complex. Interacts with H3K4me3 and to a lesser extent with H3K4me2.</text>
</comment>
<dbReference type="CDD" id="cd15505">
    <property type="entry name" value="PHD_ING"/>
    <property type="match status" value="1"/>
</dbReference>
<reference evidence="13" key="1">
    <citation type="journal article" date="2020" name="Stud. Mycol.">
        <title>101 Dothideomycetes genomes: a test case for predicting lifestyles and emergence of pathogens.</title>
        <authorList>
            <person name="Haridas S."/>
            <person name="Albert R."/>
            <person name="Binder M."/>
            <person name="Bloem J."/>
            <person name="Labutti K."/>
            <person name="Salamov A."/>
            <person name="Andreopoulos B."/>
            <person name="Baker S."/>
            <person name="Barry K."/>
            <person name="Bills G."/>
            <person name="Bluhm B."/>
            <person name="Cannon C."/>
            <person name="Castanera R."/>
            <person name="Culley D."/>
            <person name="Daum C."/>
            <person name="Ezra D."/>
            <person name="Gonzalez J."/>
            <person name="Henrissat B."/>
            <person name="Kuo A."/>
            <person name="Liang C."/>
            <person name="Lipzen A."/>
            <person name="Lutzoni F."/>
            <person name="Magnuson J."/>
            <person name="Mondo S."/>
            <person name="Nolan M."/>
            <person name="Ohm R."/>
            <person name="Pangilinan J."/>
            <person name="Park H.-J."/>
            <person name="Ramirez L."/>
            <person name="Alfaro M."/>
            <person name="Sun H."/>
            <person name="Tritt A."/>
            <person name="Yoshinaga Y."/>
            <person name="Zwiers L.-H."/>
            <person name="Turgeon B."/>
            <person name="Goodwin S."/>
            <person name="Spatafora J."/>
            <person name="Crous P."/>
            <person name="Grigoriev I."/>
        </authorList>
    </citation>
    <scope>NUCLEOTIDE SEQUENCE</scope>
    <source>
        <strain evidence="13">CBS 627.86</strain>
    </source>
</reference>
<dbReference type="GO" id="GO:0008270">
    <property type="term" value="F:zinc ion binding"/>
    <property type="evidence" value="ECO:0007669"/>
    <property type="project" value="UniProtKB-KW"/>
</dbReference>
<keyword evidence="14" id="KW-1185">Reference proteome</keyword>
<feature type="site" description="Histone H3K4me3 binding" evidence="7">
    <location>
        <position position="765"/>
    </location>
</feature>
<dbReference type="InterPro" id="IPR024610">
    <property type="entry name" value="ING_N_histone-binding"/>
</dbReference>
<feature type="region of interest" description="Disordered" evidence="11">
    <location>
        <begin position="803"/>
        <end position="822"/>
    </location>
</feature>
<dbReference type="Proteomes" id="UP000799770">
    <property type="component" value="Unassembled WGS sequence"/>
</dbReference>
<dbReference type="Pfam" id="PF12998">
    <property type="entry name" value="ING"/>
    <property type="match status" value="1"/>
</dbReference>
<dbReference type="SMART" id="SM01408">
    <property type="entry name" value="ING"/>
    <property type="match status" value="1"/>
</dbReference>
<comment type="function">
    <text evidence="10">Component of an histone acetyltransferase complex.</text>
</comment>
<dbReference type="InterPro" id="IPR019787">
    <property type="entry name" value="Znf_PHD-finger"/>
</dbReference>
<evidence type="ECO:0000256" key="11">
    <source>
        <dbReference type="SAM" id="MobiDB-lite"/>
    </source>
</evidence>
<dbReference type="GO" id="GO:0005634">
    <property type="term" value="C:nucleus"/>
    <property type="evidence" value="ECO:0007669"/>
    <property type="project" value="UniProtKB-SubCell"/>
</dbReference>
<feature type="region of interest" description="Disordered" evidence="11">
    <location>
        <begin position="344"/>
        <end position="388"/>
    </location>
</feature>
<evidence type="ECO:0000259" key="12">
    <source>
        <dbReference type="PROSITE" id="PS50016"/>
    </source>
</evidence>
<evidence type="ECO:0000256" key="5">
    <source>
        <dbReference type="ARBA" id="ARBA00022833"/>
    </source>
</evidence>
<dbReference type="GO" id="GO:0006355">
    <property type="term" value="P:regulation of DNA-templated transcription"/>
    <property type="evidence" value="ECO:0007669"/>
    <property type="project" value="TreeGrafter"/>
</dbReference>
<feature type="binding site" evidence="8">
    <location>
        <position position="753"/>
    </location>
    <ligand>
        <name>Zn(2+)</name>
        <dbReference type="ChEBI" id="CHEBI:29105"/>
        <label>1</label>
    </ligand>
</feature>
<dbReference type="SMART" id="SM00249">
    <property type="entry name" value="PHD"/>
    <property type="match status" value="1"/>
</dbReference>
<organism evidence="13 14">
    <name type="scientific">Lophiotrema nucula</name>
    <dbReference type="NCBI Taxonomy" id="690887"/>
    <lineage>
        <taxon>Eukaryota</taxon>
        <taxon>Fungi</taxon>
        <taxon>Dikarya</taxon>
        <taxon>Ascomycota</taxon>
        <taxon>Pezizomycotina</taxon>
        <taxon>Dothideomycetes</taxon>
        <taxon>Pleosporomycetidae</taxon>
        <taxon>Pleosporales</taxon>
        <taxon>Lophiotremataceae</taxon>
        <taxon>Lophiotrema</taxon>
    </lineage>
</organism>
<evidence type="ECO:0000256" key="2">
    <source>
        <dbReference type="ARBA" id="ARBA00010210"/>
    </source>
</evidence>
<feature type="compositionally biased region" description="Basic and acidic residues" evidence="11">
    <location>
        <begin position="661"/>
        <end position="676"/>
    </location>
</feature>
<evidence type="ECO:0000313" key="13">
    <source>
        <dbReference type="EMBL" id="KAF2118636.1"/>
    </source>
</evidence>
<dbReference type="InterPro" id="IPR013083">
    <property type="entry name" value="Znf_RING/FYVE/PHD"/>
</dbReference>
<keyword evidence="6 10" id="KW-0539">Nucleus</keyword>
<evidence type="ECO:0000256" key="4">
    <source>
        <dbReference type="ARBA" id="ARBA00022771"/>
    </source>
</evidence>
<feature type="compositionally biased region" description="Pro residues" evidence="11">
    <location>
        <begin position="121"/>
        <end position="133"/>
    </location>
</feature>
<feature type="compositionally biased region" description="Low complexity" evidence="11">
    <location>
        <begin position="469"/>
        <end position="523"/>
    </location>
</feature>
<feature type="binding site" evidence="8">
    <location>
        <position position="751"/>
    </location>
    <ligand>
        <name>Zn(2+)</name>
        <dbReference type="ChEBI" id="CHEBI:29105"/>
        <label>1</label>
    </ligand>
</feature>
<dbReference type="AlphaFoldDB" id="A0A6A5ZHH7"/>
<dbReference type="EMBL" id="ML977316">
    <property type="protein sequence ID" value="KAF2118636.1"/>
    <property type="molecule type" value="Genomic_DNA"/>
</dbReference>
<feature type="compositionally biased region" description="Basic and acidic residues" evidence="11">
    <location>
        <begin position="144"/>
        <end position="172"/>
    </location>
</feature>
<feature type="compositionally biased region" description="Acidic residues" evidence="11">
    <location>
        <begin position="735"/>
        <end position="744"/>
    </location>
</feature>
<dbReference type="Gene3D" id="3.30.40.10">
    <property type="entry name" value="Zinc/RING finger domain, C3HC4 (zinc finger)"/>
    <property type="match status" value="1"/>
</dbReference>
<dbReference type="OrthoDB" id="5411773at2759"/>
<evidence type="ECO:0000256" key="7">
    <source>
        <dbReference type="PIRSR" id="PIRSR628651-50"/>
    </source>
</evidence>
<dbReference type="SUPFAM" id="SSF57903">
    <property type="entry name" value="FYVE/PHD zinc finger"/>
    <property type="match status" value="1"/>
</dbReference>
<feature type="binding site" evidence="8">
    <location>
        <position position="797"/>
    </location>
    <ligand>
        <name>Zn(2+)</name>
        <dbReference type="ChEBI" id="CHEBI:29105"/>
        <label>2</label>
    </ligand>
</feature>
<dbReference type="GO" id="GO:0000123">
    <property type="term" value="C:histone acetyltransferase complex"/>
    <property type="evidence" value="ECO:0007669"/>
    <property type="project" value="TreeGrafter"/>
</dbReference>
<feature type="binding site" evidence="8">
    <location>
        <position position="768"/>
    </location>
    <ligand>
        <name>Zn(2+)</name>
        <dbReference type="ChEBI" id="CHEBI:29105"/>
        <label>2</label>
    </ligand>
</feature>
<feature type="compositionally biased region" description="Low complexity" evidence="11">
    <location>
        <begin position="211"/>
        <end position="220"/>
    </location>
</feature>
<keyword evidence="3 8" id="KW-0479">Metal-binding</keyword>
<proteinExistence type="inferred from homology"/>
<name>A0A6A5ZHH7_9PLEO</name>
<comment type="similarity">
    <text evidence="2 10">Belongs to the ING family.</text>
</comment>
<evidence type="ECO:0000256" key="8">
    <source>
        <dbReference type="PIRSR" id="PIRSR628651-51"/>
    </source>
</evidence>
<feature type="site" description="Histone H3K4me3 binding" evidence="7">
    <location>
        <position position="761"/>
    </location>
</feature>
<dbReference type="Pfam" id="PF00628">
    <property type="entry name" value="PHD"/>
    <property type="match status" value="1"/>
</dbReference>
<sequence>MTPQPAANPDAQTTVNDFLDYTEFFPSDLVRSLRLIGNLDSTYQEATQTVHDLTKQYGRLQDIPANGRPEPTVLRRQISAALEKAIYTRESSYTEATRLYEVAERHCHRLVIIKRKLQALPQPPSRDPTPVPVSPQAARSLARPYERGPRLHLHFDPSRHGASRPRDRDRKSGVRRSIYSSDDSDTDSDARSANDVERRRLKLHTDKSSRAPKSSRARVSGAGTNVHSSIAGISTSNALARLSPPPPDAKPGSKHAPWFKLTEYEMAVLRKNMKKNAIWTPSDTMIRRELERKGRGHAAYEAEKARCENAGEELLDEEPDVPSVASIAPPANYTESNAAAAEVIQTPVDPPREKETQNDPKEAKRAKRESQREQAVRQAVRDAQELEDATKKIKEAAESLEKLNFVVDSANVTPVTQRRQSTTRASRKRKRDPTPPTQAAETPNTVTREPSAASRDSSTRPPDAKRIRLPVLQPLTPVPPTLTSSSVSESTPQETTPISTTPVATTPAVTTPIAKTPAAATPAPETPVPLPEPIKTTTVQVPLAPEGPATPKSAKLPPKAPSRQATPALTSPVHPKASEAKRSPTIPTPAPPIATAASSRPRRESVVPKAATPPDLPAEPTPPPKASTPAPEPAPEPTPKPEAVPTRPRSARGHVPTPKAQSEEPKLNEAGKPARELRRHSIFSQPAISAPTRTSTRRKPPPKGEITAGEEGQKTITNVKRASGSKNKKRKKPDEESDAVEDFDEDEPRYCICDDVSYGDMISCDNNCEKEWFHMECVNVSPNDLPSRRSKWYCPDCRQQMGTDPYGNPLVPPPLPGRRGNR</sequence>
<dbReference type="InterPro" id="IPR001965">
    <property type="entry name" value="Znf_PHD"/>
</dbReference>
<accession>A0A6A5ZHH7</accession>